<dbReference type="PIRSF" id="PIRSF006728">
    <property type="entry name" value="CinA"/>
    <property type="match status" value="1"/>
</dbReference>
<dbReference type="InterPro" id="IPR001453">
    <property type="entry name" value="MoaB/Mog_dom"/>
</dbReference>
<dbReference type="PANTHER" id="PTHR13939">
    <property type="entry name" value="NICOTINAMIDE-NUCLEOTIDE AMIDOHYDROLASE PNCC"/>
    <property type="match status" value="1"/>
</dbReference>
<dbReference type="HAMAP" id="MF_00226_B">
    <property type="entry name" value="CinA_B"/>
    <property type="match status" value="1"/>
</dbReference>
<proteinExistence type="inferred from homology"/>
<dbReference type="Pfam" id="PF00994">
    <property type="entry name" value="MoCF_biosynth"/>
    <property type="match status" value="1"/>
</dbReference>
<dbReference type="Gene3D" id="3.40.980.10">
    <property type="entry name" value="MoaB/Mog-like domain"/>
    <property type="match status" value="1"/>
</dbReference>
<dbReference type="OrthoDB" id="9801454at2"/>
<evidence type="ECO:0000259" key="2">
    <source>
        <dbReference type="SMART" id="SM00852"/>
    </source>
</evidence>
<gene>
    <name evidence="3" type="primary">pncC</name>
    <name evidence="3" type="ORF">DPBNPPHM_01559</name>
</gene>
<evidence type="ECO:0000313" key="3">
    <source>
        <dbReference type="EMBL" id="CAA0112072.1"/>
    </source>
</evidence>
<dbReference type="NCBIfam" id="TIGR00200">
    <property type="entry name" value="cinA_nterm"/>
    <property type="match status" value="1"/>
</dbReference>
<dbReference type="Proteomes" id="UP000434580">
    <property type="component" value="Unassembled WGS sequence"/>
</dbReference>
<accession>A0A5S9Q3B3</accession>
<dbReference type="Pfam" id="PF02464">
    <property type="entry name" value="CinA"/>
    <property type="match status" value="1"/>
</dbReference>
<dbReference type="NCBIfam" id="TIGR00199">
    <property type="entry name" value="PncC_domain"/>
    <property type="match status" value="1"/>
</dbReference>
<dbReference type="EMBL" id="CACSII010000016">
    <property type="protein sequence ID" value="CAA0112072.1"/>
    <property type="molecule type" value="Genomic_DNA"/>
</dbReference>
<comment type="similarity">
    <text evidence="1">Belongs to the CinA family.</text>
</comment>
<dbReference type="SUPFAM" id="SSF142433">
    <property type="entry name" value="CinA-like"/>
    <property type="match status" value="1"/>
</dbReference>
<feature type="domain" description="MoaB/Mog" evidence="2">
    <location>
        <begin position="8"/>
        <end position="175"/>
    </location>
</feature>
<dbReference type="InterPro" id="IPR036425">
    <property type="entry name" value="MoaB/Mog-like_dom_sf"/>
</dbReference>
<dbReference type="GO" id="GO:0016787">
    <property type="term" value="F:hydrolase activity"/>
    <property type="evidence" value="ECO:0007669"/>
    <property type="project" value="UniProtKB-KW"/>
</dbReference>
<evidence type="ECO:0000313" key="4">
    <source>
        <dbReference type="Proteomes" id="UP000434580"/>
    </source>
</evidence>
<dbReference type="InterPro" id="IPR008136">
    <property type="entry name" value="CinA_C"/>
</dbReference>
<dbReference type="Gene3D" id="3.90.950.20">
    <property type="entry name" value="CinA-like"/>
    <property type="match status" value="1"/>
</dbReference>
<keyword evidence="3" id="KW-0378">Hydrolase</keyword>
<dbReference type="PANTHER" id="PTHR13939:SF0">
    <property type="entry name" value="NMN AMIDOHYDROLASE-LIKE PROTEIN YFAY"/>
    <property type="match status" value="1"/>
</dbReference>
<dbReference type="SUPFAM" id="SSF53218">
    <property type="entry name" value="Molybdenum cofactor biosynthesis proteins"/>
    <property type="match status" value="1"/>
</dbReference>
<dbReference type="CDD" id="cd00885">
    <property type="entry name" value="cinA"/>
    <property type="match status" value="1"/>
</dbReference>
<organism evidence="3 4">
    <name type="scientific">BD1-7 clade bacterium</name>
    <dbReference type="NCBI Taxonomy" id="2029982"/>
    <lineage>
        <taxon>Bacteria</taxon>
        <taxon>Pseudomonadati</taxon>
        <taxon>Pseudomonadota</taxon>
        <taxon>Gammaproteobacteria</taxon>
        <taxon>Cellvibrionales</taxon>
        <taxon>Spongiibacteraceae</taxon>
        <taxon>BD1-7 clade</taxon>
    </lineage>
</organism>
<dbReference type="NCBIfam" id="TIGR00177">
    <property type="entry name" value="molyb_syn"/>
    <property type="match status" value="1"/>
</dbReference>
<name>A0A5S9Q3B3_9GAMM</name>
<evidence type="ECO:0000256" key="1">
    <source>
        <dbReference type="HAMAP-Rule" id="MF_00226"/>
    </source>
</evidence>
<dbReference type="InterPro" id="IPR008135">
    <property type="entry name" value="Competence-induced_CinA"/>
</dbReference>
<protein>
    <recommendedName>
        <fullName evidence="1">CinA-like protein</fullName>
    </recommendedName>
</protein>
<sequence>MSNYPGIRLLMTGDELIHGDIIDTNYSYLATTLIENGLVVQEKCTVGDNLGALVHQIRRLSEASDILIINGGLGPTQDDLTAEAMAQAFGIELEQIPEARCHVEAWCERRGFALSPASLKQATLPHGAKIFPSSPGSAAAFYIRVNDCLVIATPGVPSELKHIVKEELLSHILDIFDCKKLEPLTKLTLLGIGESSLQSLIDQTPAIKDNLEIGFRAGLPTLELKYRTKTGVDPDHIKDAKQLLEQAIADHLIDNQPSTVAQALLKTLQETNQQFCTAESCTGGMIASELTQLPGASAHFQGAIVSYSNNVKHQILGVEESTLETHGAVSEPVAKQMLAGALRQTQAEMGVAVTGIAGPDGGSADKPVGTVWIAWGSKHSVKTVRLCVNFPRVQFQQLVSAISMELVRRELKQQENPPAWLARWS</sequence>
<dbReference type="InterPro" id="IPR050101">
    <property type="entry name" value="CinA"/>
</dbReference>
<dbReference type="SMART" id="SM00852">
    <property type="entry name" value="MoCF_biosynth"/>
    <property type="match status" value="1"/>
</dbReference>
<dbReference type="AlphaFoldDB" id="A0A5S9Q3B3"/>
<dbReference type="InterPro" id="IPR036653">
    <property type="entry name" value="CinA-like_C"/>
</dbReference>
<reference evidence="3 4" key="1">
    <citation type="submission" date="2019-11" db="EMBL/GenBank/DDBJ databases">
        <authorList>
            <person name="Holert J."/>
        </authorList>
    </citation>
    <scope>NUCLEOTIDE SEQUENCE [LARGE SCALE GENOMIC DNA]</scope>
    <source>
        <strain evidence="3">BC5_2</strain>
    </source>
</reference>